<dbReference type="Proteomes" id="UP000515158">
    <property type="component" value="Unplaced"/>
</dbReference>
<reference evidence="3" key="1">
    <citation type="submission" date="2025-08" db="UniProtKB">
        <authorList>
            <consortium name="RefSeq"/>
        </authorList>
    </citation>
    <scope>IDENTIFICATION</scope>
    <source>
        <tissue evidence="3">Total insect</tissue>
    </source>
</reference>
<dbReference type="PROSITE" id="PS51257">
    <property type="entry name" value="PROKAR_LIPOPROTEIN"/>
    <property type="match status" value="1"/>
</dbReference>
<sequence>MKLLATASLLVALAVAVLANPGPGSTACKASFPGISEPLKTFAETGEATQDLKCFMSCVMQDKGKMMSNGTITMMEPSADAPRMPESLSKAIAPCFAMTPTSDLCETAYLHNKCLWDNDPDKKFIRLFQ</sequence>
<dbReference type="AlphaFoldDB" id="A0A6P8YRV9"/>
<feature type="signal peptide" evidence="1">
    <location>
        <begin position="1"/>
        <end position="19"/>
    </location>
</feature>
<keyword evidence="2" id="KW-1185">Reference proteome</keyword>
<dbReference type="SUPFAM" id="SSF47565">
    <property type="entry name" value="Insect pheromone/odorant-binding proteins"/>
    <property type="match status" value="1"/>
</dbReference>
<accession>A0A6P8YRV9</accession>
<dbReference type="Gene3D" id="1.10.238.20">
    <property type="entry name" value="Pheromone/general odorant binding protein domain"/>
    <property type="match status" value="1"/>
</dbReference>
<dbReference type="GO" id="GO:0005549">
    <property type="term" value="F:odorant binding"/>
    <property type="evidence" value="ECO:0007669"/>
    <property type="project" value="InterPro"/>
</dbReference>
<protein>
    <submittedName>
        <fullName evidence="3">Uncharacterized protein LOC117646144 isoform X1</fullName>
    </submittedName>
</protein>
<keyword evidence="1" id="KW-0732">Signal</keyword>
<evidence type="ECO:0000256" key="1">
    <source>
        <dbReference type="SAM" id="SignalP"/>
    </source>
</evidence>
<dbReference type="InParanoid" id="A0A6P8YRV9"/>
<evidence type="ECO:0000313" key="2">
    <source>
        <dbReference type="Proteomes" id="UP000515158"/>
    </source>
</evidence>
<gene>
    <name evidence="3" type="primary">LOC117646144</name>
</gene>
<dbReference type="GeneID" id="117646144"/>
<dbReference type="FunCoup" id="A0A6P8YRV9">
    <property type="interactions" value="8"/>
</dbReference>
<evidence type="ECO:0000313" key="3">
    <source>
        <dbReference type="RefSeq" id="XP_034242768.1"/>
    </source>
</evidence>
<dbReference type="Pfam" id="PF01395">
    <property type="entry name" value="PBP_GOBP"/>
    <property type="match status" value="1"/>
</dbReference>
<organism evidence="3">
    <name type="scientific">Thrips palmi</name>
    <name type="common">Melon thrips</name>
    <dbReference type="NCBI Taxonomy" id="161013"/>
    <lineage>
        <taxon>Eukaryota</taxon>
        <taxon>Metazoa</taxon>
        <taxon>Ecdysozoa</taxon>
        <taxon>Arthropoda</taxon>
        <taxon>Hexapoda</taxon>
        <taxon>Insecta</taxon>
        <taxon>Pterygota</taxon>
        <taxon>Neoptera</taxon>
        <taxon>Paraneoptera</taxon>
        <taxon>Thysanoptera</taxon>
        <taxon>Terebrantia</taxon>
        <taxon>Thripoidea</taxon>
        <taxon>Thripidae</taxon>
        <taxon>Thrips</taxon>
    </lineage>
</organism>
<dbReference type="InterPro" id="IPR036728">
    <property type="entry name" value="PBP_GOBP_sf"/>
</dbReference>
<feature type="chain" id="PRO_5028357528" evidence="1">
    <location>
        <begin position="20"/>
        <end position="129"/>
    </location>
</feature>
<dbReference type="KEGG" id="tpal:117646144"/>
<proteinExistence type="predicted"/>
<name>A0A6P8YRV9_THRPL</name>
<dbReference type="RefSeq" id="XP_034242768.1">
    <property type="nucleotide sequence ID" value="XM_034386877.1"/>
</dbReference>
<dbReference type="InterPro" id="IPR006170">
    <property type="entry name" value="PBP/GOBP"/>
</dbReference>
<dbReference type="CDD" id="cd23992">
    <property type="entry name" value="PBP_GOBP"/>
    <property type="match status" value="1"/>
</dbReference>